<dbReference type="InterPro" id="IPR043993">
    <property type="entry name" value="T4SS_pilin"/>
</dbReference>
<feature type="transmembrane region" description="Helical" evidence="1">
    <location>
        <begin position="43"/>
        <end position="67"/>
    </location>
</feature>
<comment type="caution">
    <text evidence="2">The sequence shown here is derived from an EMBL/GenBank/DDBJ whole genome shotgun (WGS) entry which is preliminary data.</text>
</comment>
<dbReference type="Pfam" id="PF18895">
    <property type="entry name" value="T4SS_pilin"/>
    <property type="match status" value="1"/>
</dbReference>
<protein>
    <submittedName>
        <fullName evidence="2">Uncharacterized protein</fullName>
    </submittedName>
</protein>
<dbReference type="STRING" id="1798507.A3A34_01075"/>
<name>A0A1F6EIT3_9BACT</name>
<dbReference type="Proteomes" id="UP000178587">
    <property type="component" value="Unassembled WGS sequence"/>
</dbReference>
<keyword evidence="1" id="KW-0812">Transmembrane</keyword>
<dbReference type="AlphaFoldDB" id="A0A1F6EIT3"/>
<accession>A0A1F6EIT3</accession>
<keyword evidence="1" id="KW-1133">Transmembrane helix</keyword>
<organism evidence="2 3">
    <name type="scientific">Candidatus Kaiserbacteria bacterium RIFCSPLOWO2_01_FULL_50_24</name>
    <dbReference type="NCBI Taxonomy" id="1798507"/>
    <lineage>
        <taxon>Bacteria</taxon>
        <taxon>Candidatus Kaiseribacteriota</taxon>
    </lineage>
</organism>
<keyword evidence="1" id="KW-0472">Membrane</keyword>
<evidence type="ECO:0000313" key="2">
    <source>
        <dbReference type="EMBL" id="OGG73518.1"/>
    </source>
</evidence>
<evidence type="ECO:0000256" key="1">
    <source>
        <dbReference type="SAM" id="Phobius"/>
    </source>
</evidence>
<sequence length="118" mass="12542">MNVMKLVFYNVIGILFLLVFSVSFVEAQGQLQNPLNSSFSSIPAFIAGALKVVVMVALPLLALAFVYSGFLFVKAQGNPTELGTARRNFMYTAIGAILILGAWVIATLIGGTVSQLVG</sequence>
<gene>
    <name evidence="2" type="ORF">A3A34_01075</name>
</gene>
<evidence type="ECO:0000313" key="3">
    <source>
        <dbReference type="Proteomes" id="UP000178587"/>
    </source>
</evidence>
<dbReference type="EMBL" id="MFLU01000017">
    <property type="protein sequence ID" value="OGG73518.1"/>
    <property type="molecule type" value="Genomic_DNA"/>
</dbReference>
<reference evidence="2 3" key="1">
    <citation type="journal article" date="2016" name="Nat. Commun.">
        <title>Thousands of microbial genomes shed light on interconnected biogeochemical processes in an aquifer system.</title>
        <authorList>
            <person name="Anantharaman K."/>
            <person name="Brown C.T."/>
            <person name="Hug L.A."/>
            <person name="Sharon I."/>
            <person name="Castelle C.J."/>
            <person name="Probst A.J."/>
            <person name="Thomas B.C."/>
            <person name="Singh A."/>
            <person name="Wilkins M.J."/>
            <person name="Karaoz U."/>
            <person name="Brodie E.L."/>
            <person name="Williams K.H."/>
            <person name="Hubbard S.S."/>
            <person name="Banfield J.F."/>
        </authorList>
    </citation>
    <scope>NUCLEOTIDE SEQUENCE [LARGE SCALE GENOMIC DNA]</scope>
</reference>
<feature type="transmembrane region" description="Helical" evidence="1">
    <location>
        <begin position="88"/>
        <end position="109"/>
    </location>
</feature>
<proteinExistence type="predicted"/>